<proteinExistence type="predicted"/>
<feature type="compositionally biased region" description="Polar residues" evidence="1">
    <location>
        <begin position="34"/>
        <end position="43"/>
    </location>
</feature>
<evidence type="ECO:0000313" key="3">
    <source>
        <dbReference type="RefSeq" id="XP_029281142.1"/>
    </source>
</evidence>
<name>A0A6J2P7A2_COTGO</name>
<organism evidence="2 3">
    <name type="scientific">Cottoperca gobio</name>
    <name type="common">Frogmouth</name>
    <name type="synonym">Aphritis gobio</name>
    <dbReference type="NCBI Taxonomy" id="56716"/>
    <lineage>
        <taxon>Eukaryota</taxon>
        <taxon>Metazoa</taxon>
        <taxon>Chordata</taxon>
        <taxon>Craniata</taxon>
        <taxon>Vertebrata</taxon>
        <taxon>Euteleostomi</taxon>
        <taxon>Actinopterygii</taxon>
        <taxon>Neopterygii</taxon>
        <taxon>Teleostei</taxon>
        <taxon>Neoteleostei</taxon>
        <taxon>Acanthomorphata</taxon>
        <taxon>Eupercaria</taxon>
        <taxon>Perciformes</taxon>
        <taxon>Notothenioidei</taxon>
        <taxon>Bovichtidae</taxon>
        <taxon>Cottoperca</taxon>
    </lineage>
</organism>
<protein>
    <submittedName>
        <fullName evidence="3">Pleckstrin homology domain-containing family G member 3-like</fullName>
    </submittedName>
</protein>
<sequence length="78" mass="8878">MDSIYPPRYRYSPERLKKALSCQSDESQGRRQSEPIQQKLQNTKTHKEADAGNKENGRLPEEDEPGGPEATSEQVYPT</sequence>
<dbReference type="GeneID" id="115003487"/>
<dbReference type="AlphaFoldDB" id="A0A6J2P7A2"/>
<dbReference type="InParanoid" id="A0A6J2P7A2"/>
<evidence type="ECO:0000313" key="2">
    <source>
        <dbReference type="Proteomes" id="UP000504630"/>
    </source>
</evidence>
<feature type="region of interest" description="Disordered" evidence="1">
    <location>
        <begin position="1"/>
        <end position="78"/>
    </location>
</feature>
<dbReference type="KEGG" id="cgob:115003487"/>
<reference evidence="3" key="1">
    <citation type="submission" date="2025-08" db="UniProtKB">
        <authorList>
            <consortium name="RefSeq"/>
        </authorList>
    </citation>
    <scope>IDENTIFICATION</scope>
</reference>
<accession>A0A6J2P7A2</accession>
<keyword evidence="2" id="KW-1185">Reference proteome</keyword>
<gene>
    <name evidence="3" type="primary">LOC115003487</name>
</gene>
<dbReference type="Proteomes" id="UP000504630">
    <property type="component" value="Chromosome 24"/>
</dbReference>
<feature type="compositionally biased region" description="Basic and acidic residues" evidence="1">
    <location>
        <begin position="45"/>
        <end position="60"/>
    </location>
</feature>
<evidence type="ECO:0000256" key="1">
    <source>
        <dbReference type="SAM" id="MobiDB-lite"/>
    </source>
</evidence>
<dbReference type="RefSeq" id="XP_029281142.1">
    <property type="nucleotide sequence ID" value="XM_029425282.1"/>
</dbReference>